<evidence type="ECO:0000313" key="2">
    <source>
        <dbReference type="Proteomes" id="UP000218069"/>
    </source>
</evidence>
<dbReference type="EMBL" id="OANS01000006">
    <property type="protein sequence ID" value="SNX29576.1"/>
    <property type="molecule type" value="Genomic_DNA"/>
</dbReference>
<evidence type="ECO:0000313" key="1">
    <source>
        <dbReference type="EMBL" id="SNX29576.1"/>
    </source>
</evidence>
<organism evidence="1 2">
    <name type="scientific">Polynucleobacter meluiroseus</name>
    <dbReference type="NCBI Taxonomy" id="1938814"/>
    <lineage>
        <taxon>Bacteria</taxon>
        <taxon>Pseudomonadati</taxon>
        <taxon>Pseudomonadota</taxon>
        <taxon>Betaproteobacteria</taxon>
        <taxon>Burkholderiales</taxon>
        <taxon>Burkholderiaceae</taxon>
        <taxon>Polynucleobacter</taxon>
    </lineage>
</organism>
<dbReference type="OrthoDB" id="8896471at2"/>
<dbReference type="RefSeq" id="WP_096674787.1">
    <property type="nucleotide sequence ID" value="NZ_OANS01000006.1"/>
</dbReference>
<dbReference type="InterPro" id="IPR046581">
    <property type="entry name" value="DUF6641"/>
</dbReference>
<proteinExistence type="predicted"/>
<keyword evidence="2" id="KW-1185">Reference proteome</keyword>
<gene>
    <name evidence="1" type="ORF">SAMN06295945_1956</name>
</gene>
<reference evidence="2" key="1">
    <citation type="submission" date="2017-08" db="EMBL/GenBank/DDBJ databases">
        <authorList>
            <person name="Varghese N."/>
            <person name="Submissions S."/>
        </authorList>
    </citation>
    <scope>NUCLEOTIDE SEQUENCE [LARGE SCALE GENOMIC DNA]</scope>
    <source>
        <strain evidence="2">AP-Melu-1000-B4</strain>
    </source>
</reference>
<dbReference type="Pfam" id="PF20346">
    <property type="entry name" value="DUF6641"/>
    <property type="match status" value="1"/>
</dbReference>
<dbReference type="Proteomes" id="UP000218069">
    <property type="component" value="Unassembled WGS sequence"/>
</dbReference>
<name>A0A240E4Z0_9BURK</name>
<accession>A0A240E4Z0</accession>
<dbReference type="AlphaFoldDB" id="A0A240E4Z0"/>
<sequence>MSVLSNLKLVDVKKPRNMPAIVVRRNKLSSRLWEQIQLAQSQLKGTSFVVTKFRSVKDRETGLIKQVEVPKRIKPWWFQSDEGKVCFSVRYGSWTIDLAKGKPSVEVESGEALVKALETIKIAVEAGELDTQIEIASAKLRSGFGK</sequence>
<protein>
    <submittedName>
        <fullName evidence="1">Uncharacterized protein</fullName>
    </submittedName>
</protein>